<reference evidence="7" key="1">
    <citation type="submission" date="2015-01" db="EMBL/GenBank/DDBJ databases">
        <title>Draft genome sequence of Rhodococcus pyridinivorans strain KG-16, a hydrocarbon-degrading bacterium.</title>
        <authorList>
            <person name="Aggarwal R.K."/>
            <person name="Dawar C."/>
        </authorList>
    </citation>
    <scope>NUCLEOTIDE SEQUENCE [LARGE SCALE GENOMIC DNA]</scope>
    <source>
        <strain evidence="7">KG-16</strain>
    </source>
</reference>
<evidence type="ECO:0000256" key="3">
    <source>
        <dbReference type="SAM" id="SignalP"/>
    </source>
</evidence>
<dbReference type="GO" id="GO:0009253">
    <property type="term" value="P:peptidoglycan catabolic process"/>
    <property type="evidence" value="ECO:0007669"/>
    <property type="project" value="InterPro"/>
</dbReference>
<dbReference type="InterPro" id="IPR013207">
    <property type="entry name" value="LGFP"/>
</dbReference>
<proteinExistence type="inferred from homology"/>
<feature type="domain" description="N-acetylmuramoyl-L-alanine amidase" evidence="4">
    <location>
        <begin position="317"/>
        <end position="481"/>
    </location>
</feature>
<name>A0A0V9UJI6_9NOCA</name>
<dbReference type="SMART" id="SM00701">
    <property type="entry name" value="PGRP"/>
    <property type="match status" value="1"/>
</dbReference>
<accession>A0A0V9UJI6</accession>
<dbReference type="RefSeq" id="WP_060652275.1">
    <property type="nucleotide sequence ID" value="NZ_AZXY01000006.1"/>
</dbReference>
<feature type="compositionally biased region" description="Pro residues" evidence="2">
    <location>
        <begin position="695"/>
        <end position="720"/>
    </location>
</feature>
<comment type="similarity">
    <text evidence="1">Belongs to the N-acetylmuramoyl-L-alanine amidase 2 family.</text>
</comment>
<dbReference type="InterPro" id="IPR036505">
    <property type="entry name" value="Amidase/PGRP_sf"/>
</dbReference>
<evidence type="ECO:0000256" key="2">
    <source>
        <dbReference type="SAM" id="MobiDB-lite"/>
    </source>
</evidence>
<dbReference type="GO" id="GO:0008270">
    <property type="term" value="F:zinc ion binding"/>
    <property type="evidence" value="ECO:0007669"/>
    <property type="project" value="InterPro"/>
</dbReference>
<dbReference type="Gene3D" id="3.40.80.10">
    <property type="entry name" value="Peptidoglycan recognition protein-like"/>
    <property type="match status" value="1"/>
</dbReference>
<evidence type="ECO:0000313" key="7">
    <source>
        <dbReference type="Proteomes" id="UP000053060"/>
    </source>
</evidence>
<dbReference type="SMART" id="SM00644">
    <property type="entry name" value="Ami_2"/>
    <property type="match status" value="1"/>
</dbReference>
<dbReference type="AlphaFoldDB" id="A0A0V9UJI6"/>
<dbReference type="PATRIC" id="fig|1441730.3.peg.2741"/>
<feature type="compositionally biased region" description="Low complexity" evidence="2">
    <location>
        <begin position="228"/>
        <end position="252"/>
    </location>
</feature>
<sequence length="720" mass="74077">MPHRRPKPSIVLGAVAALAVATPFAVTGLTSTAPEIRNANDTVEAVAPDIAEVVLASVPDLIIPLEELTGLNLPDLSLKEIVDGLPQITTAPDPNGGLVQRVGATVKELTRDTPFSLVALAAEDVAATDALIRAQQDDGSWGPWTATEPIETRADDATSEGRTGTEPIYVGATRAVQVLLTPRPGPEPNLAGAEAPPAPEAPAPAPEAPAPEAPAAEAPAPEAPAPAAPAEAPVPVDEAPAPVAAPAADAPDLGYVPASSSKPLRENPLQAAAEAVSAVLISPGSSEADARLEDIASPLGNSGLKVITRQQWGADESMRCQTPTYDDSLGGATVHHTAGSNNYSKAESAEIVRAIYAYHARTLGWCDIGYNTLVDKYGQIFEGRAGGLERNVQGAHAGGFNENTHGIAMMGDFSTQAPPQAAVESVGKFLGWRLARAGLNPKGRTTMYSEGTSFTPYPQGAAVDLPIIFAHRDVGNTSCPGDAGYSQMGKIRDIAAAAAKGGGGAAPQPSNPQPSNPKPSNPQPSNPSPSNPSPNVPDINVGALASGSADTAKGVVDDLIRLSGHPLVQKWLAEGGELGRLGQAVTSILPALKNGFERVNFVNGAIYTSPNGGTWTVLGEIYKAWEKNGLDAGELGLPTSDEYRVPDGWRSDFEFGSLIFNEVTGVVTKVLRAYDDAYDQAMQDQPADVAGPAPEGAPAPEPGPEPAPAPEPAPEPAPAG</sequence>
<keyword evidence="3" id="KW-0732">Signal</keyword>
<evidence type="ECO:0000259" key="5">
    <source>
        <dbReference type="SMART" id="SM00701"/>
    </source>
</evidence>
<dbReference type="Pfam" id="PF08310">
    <property type="entry name" value="LGFP"/>
    <property type="match status" value="1"/>
</dbReference>
<comment type="caution">
    <text evidence="6">The sequence shown here is derived from an EMBL/GenBank/DDBJ whole genome shotgun (WGS) entry which is preliminary data.</text>
</comment>
<dbReference type="Proteomes" id="UP000053060">
    <property type="component" value="Unassembled WGS sequence"/>
</dbReference>
<dbReference type="InterPro" id="IPR015510">
    <property type="entry name" value="PGRP"/>
</dbReference>
<dbReference type="PANTHER" id="PTHR11022">
    <property type="entry name" value="PEPTIDOGLYCAN RECOGNITION PROTEIN"/>
    <property type="match status" value="1"/>
</dbReference>
<feature type="region of interest" description="Disordered" evidence="2">
    <location>
        <begin position="681"/>
        <end position="720"/>
    </location>
</feature>
<evidence type="ECO:0000256" key="1">
    <source>
        <dbReference type="ARBA" id="ARBA00007553"/>
    </source>
</evidence>
<gene>
    <name evidence="6" type="ORF">Z045_13195</name>
</gene>
<evidence type="ECO:0000259" key="4">
    <source>
        <dbReference type="SMART" id="SM00644"/>
    </source>
</evidence>
<feature type="compositionally biased region" description="Pro residues" evidence="2">
    <location>
        <begin position="196"/>
        <end position="212"/>
    </location>
</feature>
<feature type="region of interest" description="Disordered" evidence="2">
    <location>
        <begin position="137"/>
        <end position="269"/>
    </location>
</feature>
<dbReference type="Pfam" id="PF01510">
    <property type="entry name" value="Amidase_2"/>
    <property type="match status" value="1"/>
</dbReference>
<dbReference type="PANTHER" id="PTHR11022:SF41">
    <property type="entry name" value="PEPTIDOGLYCAN-RECOGNITION PROTEIN LC-RELATED"/>
    <property type="match status" value="1"/>
</dbReference>
<feature type="compositionally biased region" description="Pro residues" evidence="2">
    <location>
        <begin position="509"/>
        <end position="535"/>
    </location>
</feature>
<dbReference type="EMBL" id="AZXY01000006">
    <property type="protein sequence ID" value="KSZ58154.1"/>
    <property type="molecule type" value="Genomic_DNA"/>
</dbReference>
<dbReference type="GO" id="GO:0008745">
    <property type="term" value="F:N-acetylmuramoyl-L-alanine amidase activity"/>
    <property type="evidence" value="ECO:0007669"/>
    <property type="project" value="InterPro"/>
</dbReference>
<feature type="signal peptide" evidence="3">
    <location>
        <begin position="1"/>
        <end position="25"/>
    </location>
</feature>
<feature type="domain" description="Peptidoglycan recognition protein family" evidence="5">
    <location>
        <begin position="304"/>
        <end position="452"/>
    </location>
</feature>
<feature type="chain" id="PRO_5039383609" evidence="3">
    <location>
        <begin position="26"/>
        <end position="720"/>
    </location>
</feature>
<feature type="compositionally biased region" description="Low complexity" evidence="2">
    <location>
        <begin position="681"/>
        <end position="694"/>
    </location>
</feature>
<organism evidence="6 7">
    <name type="scientific">Rhodococcus pyridinivorans KG-16</name>
    <dbReference type="NCBI Taxonomy" id="1441730"/>
    <lineage>
        <taxon>Bacteria</taxon>
        <taxon>Bacillati</taxon>
        <taxon>Actinomycetota</taxon>
        <taxon>Actinomycetes</taxon>
        <taxon>Mycobacteriales</taxon>
        <taxon>Nocardiaceae</taxon>
        <taxon>Rhodococcus</taxon>
    </lineage>
</organism>
<dbReference type="InterPro" id="IPR002502">
    <property type="entry name" value="Amidase_domain"/>
</dbReference>
<dbReference type="CDD" id="cd06583">
    <property type="entry name" value="PGRP"/>
    <property type="match status" value="1"/>
</dbReference>
<evidence type="ECO:0000313" key="6">
    <source>
        <dbReference type="EMBL" id="KSZ58154.1"/>
    </source>
</evidence>
<feature type="region of interest" description="Disordered" evidence="2">
    <location>
        <begin position="498"/>
        <end position="543"/>
    </location>
</feature>
<dbReference type="SUPFAM" id="SSF55846">
    <property type="entry name" value="N-acetylmuramoyl-L-alanine amidase-like"/>
    <property type="match status" value="1"/>
</dbReference>
<dbReference type="InterPro" id="IPR006619">
    <property type="entry name" value="PGRP_domain_met/bac"/>
</dbReference>
<protein>
    <submittedName>
        <fullName evidence="6">Cold-shock protein</fullName>
    </submittedName>
</protein>
<reference evidence="6 7" key="2">
    <citation type="journal article" date="2016" name="Genome Announc.">
        <title>Draft Genome Sequence of a Versatile Hydrocarbon-Degrading Bacterium, Rhodococcus pyridinivorans Strain KG-16, Collected from Oil Fields in India.</title>
        <authorList>
            <person name="Aggarwal R.K."/>
            <person name="Dawar C."/>
            <person name="Phanindranath R."/>
            <person name="Mutnuri L."/>
            <person name="Dayal A.M."/>
        </authorList>
    </citation>
    <scope>NUCLEOTIDE SEQUENCE [LARGE SCALE GENOMIC DNA]</scope>
    <source>
        <strain evidence="6 7">KG-16</strain>
    </source>
</reference>